<comment type="caution">
    <text evidence="3">The sequence shown here is derived from an EMBL/GenBank/DDBJ whole genome shotgun (WGS) entry which is preliminary data.</text>
</comment>
<keyword evidence="2" id="KW-1133">Transmembrane helix</keyword>
<keyword evidence="2" id="KW-0472">Membrane</keyword>
<dbReference type="EMBL" id="PYDT01000009">
    <property type="protein sequence ID" value="THU48901.1"/>
    <property type="molecule type" value="Genomic_DNA"/>
</dbReference>
<dbReference type="PANTHER" id="PTHR37908">
    <property type="entry name" value="TRANSMEMBRANE PROTEIN"/>
    <property type="match status" value="1"/>
</dbReference>
<feature type="region of interest" description="Disordered" evidence="1">
    <location>
        <begin position="1"/>
        <end position="25"/>
    </location>
</feature>
<name>A0A4S8IKL4_MUSBA</name>
<sequence length="161" mass="17898">MWERIQTNRLGRLTKSKPSSKSEVRPSHIVARILKAPMGSAHADSVGVWLDKDGGWLGSSSDKKEEKRKRKKTTTMARLPLLALVLVSALLFLSSPQGYGRRIHVMKHYEAWNSPVPSHKEDSRMGRETTEMEMDYSEPGANTNPRAGAIFGSPPPSPPVH</sequence>
<evidence type="ECO:0000256" key="2">
    <source>
        <dbReference type="SAM" id="Phobius"/>
    </source>
</evidence>
<keyword evidence="4" id="KW-1185">Reference proteome</keyword>
<gene>
    <name evidence="3" type="ORF">C4D60_Mb06t03870</name>
</gene>
<dbReference type="Proteomes" id="UP000317650">
    <property type="component" value="Chromosome 6"/>
</dbReference>
<feature type="compositionally biased region" description="Basic and acidic residues" evidence="1">
    <location>
        <begin position="118"/>
        <end position="130"/>
    </location>
</feature>
<evidence type="ECO:0000256" key="1">
    <source>
        <dbReference type="SAM" id="MobiDB-lite"/>
    </source>
</evidence>
<dbReference type="PANTHER" id="PTHR37908:SF3">
    <property type="entry name" value="TRANSMEMBRANE PROTEIN"/>
    <property type="match status" value="1"/>
</dbReference>
<dbReference type="AlphaFoldDB" id="A0A4S8IKL4"/>
<feature type="region of interest" description="Disordered" evidence="1">
    <location>
        <begin position="116"/>
        <end position="161"/>
    </location>
</feature>
<accession>A0A4S8IKL4</accession>
<keyword evidence="2" id="KW-0812">Transmembrane</keyword>
<evidence type="ECO:0000313" key="3">
    <source>
        <dbReference type="EMBL" id="THU48901.1"/>
    </source>
</evidence>
<protein>
    <recommendedName>
        <fullName evidence="5">Transmembrane protein</fullName>
    </recommendedName>
</protein>
<feature type="region of interest" description="Disordered" evidence="1">
    <location>
        <begin position="55"/>
        <end position="74"/>
    </location>
</feature>
<proteinExistence type="predicted"/>
<feature type="transmembrane region" description="Helical" evidence="2">
    <location>
        <begin position="76"/>
        <end position="94"/>
    </location>
</feature>
<evidence type="ECO:0008006" key="5">
    <source>
        <dbReference type="Google" id="ProtNLM"/>
    </source>
</evidence>
<organism evidence="3 4">
    <name type="scientific">Musa balbisiana</name>
    <name type="common">Banana</name>
    <dbReference type="NCBI Taxonomy" id="52838"/>
    <lineage>
        <taxon>Eukaryota</taxon>
        <taxon>Viridiplantae</taxon>
        <taxon>Streptophyta</taxon>
        <taxon>Embryophyta</taxon>
        <taxon>Tracheophyta</taxon>
        <taxon>Spermatophyta</taxon>
        <taxon>Magnoliopsida</taxon>
        <taxon>Liliopsida</taxon>
        <taxon>Zingiberales</taxon>
        <taxon>Musaceae</taxon>
        <taxon>Musa</taxon>
    </lineage>
</organism>
<evidence type="ECO:0000313" key="4">
    <source>
        <dbReference type="Proteomes" id="UP000317650"/>
    </source>
</evidence>
<reference evidence="3 4" key="1">
    <citation type="journal article" date="2019" name="Nat. Plants">
        <title>Genome sequencing of Musa balbisiana reveals subgenome evolution and function divergence in polyploid bananas.</title>
        <authorList>
            <person name="Yao X."/>
        </authorList>
    </citation>
    <scope>NUCLEOTIDE SEQUENCE [LARGE SCALE GENOMIC DNA]</scope>
    <source>
        <strain evidence="4">cv. DH-PKW</strain>
        <tissue evidence="3">Leaves</tissue>
    </source>
</reference>